<evidence type="ECO:0000256" key="4">
    <source>
        <dbReference type="ARBA" id="ARBA00022490"/>
    </source>
</evidence>
<feature type="domain" description="Aminoacyl-transfer RNA synthetases class-II family profile" evidence="16">
    <location>
        <begin position="142"/>
        <end position="413"/>
    </location>
</feature>
<accession>A0A1M6PIU5</accession>
<keyword evidence="5 12" id="KW-0436">Ligase</keyword>
<dbReference type="GO" id="GO:0005737">
    <property type="term" value="C:cytoplasm"/>
    <property type="evidence" value="ECO:0007669"/>
    <property type="project" value="UniProtKB-SubCell"/>
</dbReference>
<evidence type="ECO:0000256" key="12">
    <source>
        <dbReference type="HAMAP-Rule" id="MF_00176"/>
    </source>
</evidence>
<reference evidence="18" key="1">
    <citation type="submission" date="2016-11" db="EMBL/GenBank/DDBJ databases">
        <authorList>
            <person name="Varghese N."/>
            <person name="Submissions S."/>
        </authorList>
    </citation>
    <scope>NUCLEOTIDE SEQUENCE [LARGE SCALE GENOMIC DNA]</scope>
    <source>
        <strain evidence="18">DSM 22212</strain>
    </source>
</reference>
<keyword evidence="8 12" id="KW-0648">Protein biosynthesis</keyword>
<keyword evidence="7 12" id="KW-0067">ATP-binding</keyword>
<evidence type="ECO:0000256" key="13">
    <source>
        <dbReference type="PIRSR" id="PIRSR001529-1"/>
    </source>
</evidence>
<evidence type="ECO:0000256" key="10">
    <source>
        <dbReference type="ARBA" id="ARBA00047929"/>
    </source>
</evidence>
<comment type="similarity">
    <text evidence="3 12">Belongs to the class-II aminoacyl-tRNA synthetase family. Type-1 seryl-tRNA synthetase subfamily.</text>
</comment>
<dbReference type="RefSeq" id="WP_072714028.1">
    <property type="nucleotide sequence ID" value="NZ_FRAU01000001.1"/>
</dbReference>
<dbReference type="InterPro" id="IPR033729">
    <property type="entry name" value="SerRS_core"/>
</dbReference>
<feature type="binding site" evidence="13">
    <location>
        <position position="265"/>
    </location>
    <ligand>
        <name>L-serine</name>
        <dbReference type="ChEBI" id="CHEBI:33384"/>
    </ligand>
</feature>
<evidence type="ECO:0000256" key="9">
    <source>
        <dbReference type="ARBA" id="ARBA00023146"/>
    </source>
</evidence>
<dbReference type="GO" id="GO:0004828">
    <property type="term" value="F:serine-tRNA ligase activity"/>
    <property type="evidence" value="ECO:0007669"/>
    <property type="project" value="UniProtKB-UniRule"/>
</dbReference>
<dbReference type="Pfam" id="PF02403">
    <property type="entry name" value="Seryl_tRNA_N"/>
    <property type="match status" value="1"/>
</dbReference>
<dbReference type="Gene3D" id="1.10.287.40">
    <property type="entry name" value="Serine-tRNA synthetase, tRNA binding domain"/>
    <property type="match status" value="1"/>
</dbReference>
<feature type="binding site" evidence="13">
    <location>
        <position position="386"/>
    </location>
    <ligand>
        <name>L-serine</name>
        <dbReference type="ChEBI" id="CHEBI:33384"/>
    </ligand>
</feature>
<comment type="domain">
    <text evidence="12">Consists of two distinct domains, a catalytic core and a N-terminal extension that is involved in tRNA binding.</text>
</comment>
<dbReference type="HAMAP" id="MF_00176">
    <property type="entry name" value="Ser_tRNA_synth_type1"/>
    <property type="match status" value="1"/>
</dbReference>
<protein>
    <recommendedName>
        <fullName evidence="12">Serine--tRNA ligase</fullName>
        <ecNumber evidence="12">6.1.1.11</ecNumber>
    </recommendedName>
    <alternativeName>
        <fullName evidence="12">Seryl-tRNA synthetase</fullName>
        <shortName evidence="12">SerRS</shortName>
    </alternativeName>
    <alternativeName>
        <fullName evidence="12">Seryl-tRNA(Ser/Sec) synthetase</fullName>
    </alternativeName>
</protein>
<dbReference type="AlphaFoldDB" id="A0A1M6PIU5"/>
<dbReference type="InterPro" id="IPR045864">
    <property type="entry name" value="aa-tRNA-synth_II/BPL/LPL"/>
</dbReference>
<dbReference type="UniPathway" id="UPA00906">
    <property type="reaction ID" value="UER00895"/>
</dbReference>
<evidence type="ECO:0000256" key="8">
    <source>
        <dbReference type="ARBA" id="ARBA00022917"/>
    </source>
</evidence>
<evidence type="ECO:0000259" key="16">
    <source>
        <dbReference type="PROSITE" id="PS50862"/>
    </source>
</evidence>
<feature type="coiled-coil region" evidence="15">
    <location>
        <begin position="39"/>
        <end position="106"/>
    </location>
</feature>
<sequence>MLDLQRIRQEPDRVRDAIRVKGMGDPQLVDRVLDLDTRHRQTQTELQEARHRLNTLARQIGQLMREGRRDEAQALIEENARLKERIKSLEAHARALGEQLETLLLELPNIPHPSVPVGRGPEDNVVLHEEGCPPTFDFTPRPHWELATRHGLIDFERGAKVTGSGFPFYVGKGARLQRALIQFFLDLAVQEGGYVEIQPPLLVNADSARGTGQLPDKEDLMYVIERDELYPIPTAEVPVTNYFRNEILEENQLPVKFCAYSPCFRREAGSYGKDVRGLNRLHQFDKVELVQFVHPDHSYEALEQLREDAERPLRLLGLPYRRVLMCTAETGFTQAKKYDLEVWSPGQQRWLEVSSISNFEDFQARRARIRFRPAQGGKPHFVHTLNGSGLALPRVVAALLEHYQQPDGSILIPEVLRPYTGFDRIG</sequence>
<dbReference type="SUPFAM" id="SSF46589">
    <property type="entry name" value="tRNA-binding arm"/>
    <property type="match status" value="1"/>
</dbReference>
<dbReference type="PIRSF" id="PIRSF001529">
    <property type="entry name" value="Ser-tRNA-synth_IIa"/>
    <property type="match status" value="1"/>
</dbReference>
<dbReference type="GO" id="GO:0005524">
    <property type="term" value="F:ATP binding"/>
    <property type="evidence" value="ECO:0007669"/>
    <property type="project" value="UniProtKB-UniRule"/>
</dbReference>
<proteinExistence type="inferred from homology"/>
<keyword evidence="15" id="KW-0175">Coiled coil</keyword>
<dbReference type="STRING" id="633813.SAMN04488087_0200"/>
<dbReference type="InterPro" id="IPR006195">
    <property type="entry name" value="aa-tRNA-synth_II"/>
</dbReference>
<dbReference type="GO" id="GO:0016260">
    <property type="term" value="P:selenocysteine biosynthetic process"/>
    <property type="evidence" value="ECO:0007669"/>
    <property type="project" value="UniProtKB-UniRule"/>
</dbReference>
<dbReference type="NCBIfam" id="TIGR00414">
    <property type="entry name" value="serS"/>
    <property type="match status" value="1"/>
</dbReference>
<comment type="pathway">
    <text evidence="2 12">Aminoacyl-tRNA biosynthesis; selenocysteinyl-tRNA(Sec) biosynthesis; L-seryl-tRNA(Sec) from L-serine and tRNA(Sec): step 1/1.</text>
</comment>
<feature type="binding site" evidence="12">
    <location>
        <position position="388"/>
    </location>
    <ligand>
        <name>L-serine</name>
        <dbReference type="ChEBI" id="CHEBI:33384"/>
    </ligand>
</feature>
<evidence type="ECO:0000256" key="1">
    <source>
        <dbReference type="ARBA" id="ARBA00004496"/>
    </source>
</evidence>
<dbReference type="SUPFAM" id="SSF55681">
    <property type="entry name" value="Class II aaRS and biotin synthetases"/>
    <property type="match status" value="1"/>
</dbReference>
<comment type="subunit">
    <text evidence="12">Homodimer. The tRNA molecule binds across the dimer.</text>
</comment>
<evidence type="ECO:0000256" key="14">
    <source>
        <dbReference type="PIRSR" id="PIRSR001529-2"/>
    </source>
</evidence>
<feature type="binding site" evidence="12">
    <location>
        <begin position="234"/>
        <end position="236"/>
    </location>
    <ligand>
        <name>L-serine</name>
        <dbReference type="ChEBI" id="CHEBI:33384"/>
    </ligand>
</feature>
<dbReference type="Proteomes" id="UP000185812">
    <property type="component" value="Unassembled WGS sequence"/>
</dbReference>
<dbReference type="EC" id="6.1.1.11" evidence="12"/>
<dbReference type="Gene3D" id="3.30.930.10">
    <property type="entry name" value="Bira Bifunctional Protein, Domain 2"/>
    <property type="match status" value="1"/>
</dbReference>
<feature type="binding site" evidence="12 14">
    <location>
        <begin position="352"/>
        <end position="355"/>
    </location>
    <ligand>
        <name>ATP</name>
        <dbReference type="ChEBI" id="CHEBI:30616"/>
    </ligand>
</feature>
<comment type="function">
    <text evidence="12">Catalyzes the attachment of serine to tRNA(Ser). Is also able to aminoacylate tRNA(Sec) with serine, to form the misacylated tRNA L-seryl-tRNA(Sec), which will be further converted into selenocysteinyl-tRNA(Sec).</text>
</comment>
<evidence type="ECO:0000256" key="15">
    <source>
        <dbReference type="SAM" id="Coils"/>
    </source>
</evidence>
<dbReference type="Pfam" id="PF00587">
    <property type="entry name" value="tRNA-synt_2b"/>
    <property type="match status" value="1"/>
</dbReference>
<name>A0A1M6PIU5_9BACT</name>
<comment type="subcellular location">
    <subcellularLocation>
        <location evidence="1 12">Cytoplasm</location>
    </subcellularLocation>
</comment>
<dbReference type="InterPro" id="IPR042103">
    <property type="entry name" value="SerRS_1_N_sf"/>
</dbReference>
<comment type="catalytic activity">
    <reaction evidence="10 12">
        <text>tRNA(Sec) + L-serine + ATP = L-seryl-tRNA(Sec) + AMP + diphosphate + H(+)</text>
        <dbReference type="Rhea" id="RHEA:42580"/>
        <dbReference type="Rhea" id="RHEA-COMP:9742"/>
        <dbReference type="Rhea" id="RHEA-COMP:10128"/>
        <dbReference type="ChEBI" id="CHEBI:15378"/>
        <dbReference type="ChEBI" id="CHEBI:30616"/>
        <dbReference type="ChEBI" id="CHEBI:33019"/>
        <dbReference type="ChEBI" id="CHEBI:33384"/>
        <dbReference type="ChEBI" id="CHEBI:78442"/>
        <dbReference type="ChEBI" id="CHEBI:78533"/>
        <dbReference type="ChEBI" id="CHEBI:456215"/>
        <dbReference type="EC" id="6.1.1.11"/>
    </reaction>
</comment>
<evidence type="ECO:0000256" key="3">
    <source>
        <dbReference type="ARBA" id="ARBA00010728"/>
    </source>
</evidence>
<keyword evidence="18" id="KW-1185">Reference proteome</keyword>
<keyword evidence="4 12" id="KW-0963">Cytoplasm</keyword>
<dbReference type="InterPro" id="IPR002314">
    <property type="entry name" value="aa-tRNA-synt_IIb"/>
</dbReference>
<evidence type="ECO:0000313" key="17">
    <source>
        <dbReference type="EMBL" id="SHK07849.1"/>
    </source>
</evidence>
<gene>
    <name evidence="12" type="primary">serS</name>
    <name evidence="17" type="ORF">SAMN04488087_0200</name>
</gene>
<dbReference type="PANTHER" id="PTHR43697:SF1">
    <property type="entry name" value="SERINE--TRNA LIGASE"/>
    <property type="match status" value="1"/>
</dbReference>
<evidence type="ECO:0000256" key="11">
    <source>
        <dbReference type="ARBA" id="ARBA00048823"/>
    </source>
</evidence>
<dbReference type="InterPro" id="IPR015866">
    <property type="entry name" value="Ser-tRNA-synth_1_N"/>
</dbReference>
<comment type="catalytic activity">
    <reaction evidence="11 12">
        <text>tRNA(Ser) + L-serine + ATP = L-seryl-tRNA(Ser) + AMP + diphosphate + H(+)</text>
        <dbReference type="Rhea" id="RHEA:12292"/>
        <dbReference type="Rhea" id="RHEA-COMP:9669"/>
        <dbReference type="Rhea" id="RHEA-COMP:9703"/>
        <dbReference type="ChEBI" id="CHEBI:15378"/>
        <dbReference type="ChEBI" id="CHEBI:30616"/>
        <dbReference type="ChEBI" id="CHEBI:33019"/>
        <dbReference type="ChEBI" id="CHEBI:33384"/>
        <dbReference type="ChEBI" id="CHEBI:78442"/>
        <dbReference type="ChEBI" id="CHEBI:78533"/>
        <dbReference type="ChEBI" id="CHEBI:456215"/>
        <dbReference type="EC" id="6.1.1.11"/>
    </reaction>
</comment>
<dbReference type="CDD" id="cd00770">
    <property type="entry name" value="SerRS_core"/>
    <property type="match status" value="1"/>
</dbReference>
<keyword evidence="9 12" id="KW-0030">Aminoacyl-tRNA synthetase</keyword>
<feature type="binding site" evidence="12 14">
    <location>
        <begin position="265"/>
        <end position="267"/>
    </location>
    <ligand>
        <name>ATP</name>
        <dbReference type="ChEBI" id="CHEBI:30616"/>
    </ligand>
</feature>
<dbReference type="InterPro" id="IPR002317">
    <property type="entry name" value="Ser-tRNA-ligase_type_1"/>
</dbReference>
<feature type="binding site" evidence="12 13">
    <location>
        <position position="288"/>
    </location>
    <ligand>
        <name>L-serine</name>
        <dbReference type="ChEBI" id="CHEBI:33384"/>
    </ligand>
</feature>
<comment type="caution">
    <text evidence="12">Lacks conserved residue(s) required for the propagation of feature annotation.</text>
</comment>
<evidence type="ECO:0000256" key="7">
    <source>
        <dbReference type="ARBA" id="ARBA00022840"/>
    </source>
</evidence>
<evidence type="ECO:0000256" key="2">
    <source>
        <dbReference type="ARBA" id="ARBA00005045"/>
    </source>
</evidence>
<dbReference type="PRINTS" id="PR00981">
    <property type="entry name" value="TRNASYNTHSER"/>
</dbReference>
<dbReference type="EMBL" id="FRAU01000001">
    <property type="protein sequence ID" value="SHK07849.1"/>
    <property type="molecule type" value="Genomic_DNA"/>
</dbReference>
<dbReference type="OrthoDB" id="9804647at2"/>
<dbReference type="PROSITE" id="PS50862">
    <property type="entry name" value="AA_TRNA_LIGASE_II"/>
    <property type="match status" value="1"/>
</dbReference>
<dbReference type="PANTHER" id="PTHR43697">
    <property type="entry name" value="SERYL-TRNA SYNTHETASE"/>
    <property type="match status" value="1"/>
</dbReference>
<organism evidence="17 18">
    <name type="scientific">Rhodothermus profundi</name>
    <dbReference type="NCBI Taxonomy" id="633813"/>
    <lineage>
        <taxon>Bacteria</taxon>
        <taxon>Pseudomonadati</taxon>
        <taxon>Rhodothermota</taxon>
        <taxon>Rhodothermia</taxon>
        <taxon>Rhodothermales</taxon>
        <taxon>Rhodothermaceae</taxon>
        <taxon>Rhodothermus</taxon>
    </lineage>
</organism>
<dbReference type="InterPro" id="IPR010978">
    <property type="entry name" value="tRNA-bd_arm"/>
</dbReference>
<evidence type="ECO:0000256" key="5">
    <source>
        <dbReference type="ARBA" id="ARBA00022598"/>
    </source>
</evidence>
<feature type="binding site" evidence="13">
    <location>
        <position position="234"/>
    </location>
    <ligand>
        <name>L-serine</name>
        <dbReference type="ChEBI" id="CHEBI:33384"/>
    </ligand>
</feature>
<keyword evidence="6 12" id="KW-0547">Nucleotide-binding</keyword>
<evidence type="ECO:0000313" key="18">
    <source>
        <dbReference type="Proteomes" id="UP000185812"/>
    </source>
</evidence>
<evidence type="ECO:0000256" key="6">
    <source>
        <dbReference type="ARBA" id="ARBA00022741"/>
    </source>
</evidence>
<dbReference type="GO" id="GO:0006434">
    <property type="term" value="P:seryl-tRNA aminoacylation"/>
    <property type="evidence" value="ECO:0007669"/>
    <property type="project" value="UniProtKB-UniRule"/>
</dbReference>